<dbReference type="PANTHER" id="PTHR11960:SF8">
    <property type="entry name" value="EUKARYOTIC TRANSLATION INITIATION FACTOR 4E1-RELATED"/>
    <property type="match status" value="1"/>
</dbReference>
<dbReference type="GO" id="GO:0006417">
    <property type="term" value="P:regulation of translation"/>
    <property type="evidence" value="ECO:0007669"/>
    <property type="project" value="UniProtKB-KW"/>
</dbReference>
<dbReference type="AlphaFoldDB" id="A0A6P4FDQ9"/>
<keyword evidence="4 7" id="KW-0694">RNA-binding</keyword>
<dbReference type="GO" id="GO:0003743">
    <property type="term" value="F:translation initiation factor activity"/>
    <property type="evidence" value="ECO:0007669"/>
    <property type="project" value="UniProtKB-KW"/>
</dbReference>
<reference evidence="8" key="3">
    <citation type="submission" date="2025-05" db="UniProtKB">
        <authorList>
            <consortium name="EnsemblMetazoa"/>
        </authorList>
    </citation>
    <scope>IDENTIFICATION</scope>
</reference>
<evidence type="ECO:0000256" key="6">
    <source>
        <dbReference type="ARBA" id="ARBA00032656"/>
    </source>
</evidence>
<keyword evidence="9" id="KW-1185">Reference proteome</keyword>
<dbReference type="GeneID" id="108050254"/>
<name>A0A6P4FDQ9_DRORH</name>
<evidence type="ECO:0000256" key="5">
    <source>
        <dbReference type="ARBA" id="ARBA00022917"/>
    </source>
</evidence>
<dbReference type="GO" id="GO:0000340">
    <property type="term" value="F:RNA 7-methylguanosine cap binding"/>
    <property type="evidence" value="ECO:0007669"/>
    <property type="project" value="TreeGrafter"/>
</dbReference>
<reference evidence="9" key="1">
    <citation type="journal article" date="2021" name="Elife">
        <title>Highly contiguous assemblies of 101 drosophilid genomes.</title>
        <authorList>
            <person name="Kim B.Y."/>
            <person name="Wang J.R."/>
            <person name="Miller D.E."/>
            <person name="Barmina O."/>
            <person name="Delaney E."/>
            <person name="Thompson A."/>
            <person name="Comeault A.A."/>
            <person name="Peede D."/>
            <person name="D'Agostino E.R."/>
            <person name="Pelaez J."/>
            <person name="Aguilar J.M."/>
            <person name="Haji D."/>
            <person name="Matsunaga T."/>
            <person name="Armstrong E.E."/>
            <person name="Zych M."/>
            <person name="Ogawa Y."/>
            <person name="Stamenkovic-Radak M."/>
            <person name="Jelic M."/>
            <person name="Veselinovic M.S."/>
            <person name="Tanaskovic M."/>
            <person name="Eric P."/>
            <person name="Gao J.J."/>
            <person name="Katoh T.K."/>
            <person name="Toda M.J."/>
            <person name="Watabe H."/>
            <person name="Watada M."/>
            <person name="Davis J.S."/>
            <person name="Moyle L.C."/>
            <person name="Manoli G."/>
            <person name="Bertolini E."/>
            <person name="Kostal V."/>
            <person name="Hawley R.S."/>
            <person name="Takahashi A."/>
            <person name="Jones C.D."/>
            <person name="Price D.K."/>
            <person name="Whiteman N."/>
            <person name="Kopp A."/>
            <person name="Matute D.R."/>
            <person name="Petrov D.A."/>
        </authorList>
    </citation>
    <scope>NUCLEOTIDE SEQUENCE [LARGE SCALE GENOMIC DNA]</scope>
</reference>
<dbReference type="PROSITE" id="PS00813">
    <property type="entry name" value="IF4E"/>
    <property type="match status" value="1"/>
</dbReference>
<dbReference type="Pfam" id="PF01652">
    <property type="entry name" value="IF4E"/>
    <property type="match status" value="1"/>
</dbReference>
<dbReference type="Proteomes" id="UP001652680">
    <property type="component" value="Unassembled WGS sequence"/>
</dbReference>
<comment type="similarity">
    <text evidence="1 7">Belongs to the eukaryotic initiation factor 4E family.</text>
</comment>
<dbReference type="InterPro" id="IPR023398">
    <property type="entry name" value="TIF_eIF4e-like"/>
</dbReference>
<accession>A0A6P4FDQ9</accession>
<evidence type="ECO:0000256" key="7">
    <source>
        <dbReference type="RuleBase" id="RU004374"/>
    </source>
</evidence>
<dbReference type="EnsemblMetazoa" id="XM_017131825.1">
    <property type="protein sequence ID" value="XP_016987314.1"/>
    <property type="gene ID" value="LOC108050254"/>
</dbReference>
<dbReference type="InterPro" id="IPR019770">
    <property type="entry name" value="TIF_eIF_4E_CS"/>
</dbReference>
<dbReference type="SUPFAM" id="SSF55418">
    <property type="entry name" value="eIF4e-like"/>
    <property type="match status" value="1"/>
</dbReference>
<proteinExistence type="inferred from homology"/>
<evidence type="ECO:0000313" key="9">
    <source>
        <dbReference type="Proteomes" id="UP001652680"/>
    </source>
</evidence>
<keyword evidence="2 7" id="KW-0396">Initiation factor</keyword>
<evidence type="ECO:0000313" key="8">
    <source>
        <dbReference type="EnsemblMetazoa" id="XP_016987314.1"/>
    </source>
</evidence>
<dbReference type="PANTHER" id="PTHR11960">
    <property type="entry name" value="EUKARYOTIC TRANSLATION INITIATION FACTOR 4E RELATED"/>
    <property type="match status" value="1"/>
</dbReference>
<keyword evidence="3" id="KW-0810">Translation regulation</keyword>
<keyword evidence="5 7" id="KW-0648">Protein biosynthesis</keyword>
<evidence type="ECO:0000256" key="2">
    <source>
        <dbReference type="ARBA" id="ARBA00022540"/>
    </source>
</evidence>
<reference evidence="10" key="2">
    <citation type="submission" date="2025-04" db="UniProtKB">
        <authorList>
            <consortium name="RefSeq"/>
        </authorList>
    </citation>
    <scope>IDENTIFICATION</scope>
</reference>
<dbReference type="Gene3D" id="3.30.760.10">
    <property type="entry name" value="RNA Cap, Translation Initiation Factor Eif4e"/>
    <property type="match status" value="1"/>
</dbReference>
<evidence type="ECO:0000256" key="3">
    <source>
        <dbReference type="ARBA" id="ARBA00022845"/>
    </source>
</evidence>
<dbReference type="RefSeq" id="XP_016987314.1">
    <property type="nucleotide sequence ID" value="XM_017131825.1"/>
</dbReference>
<dbReference type="GO" id="GO:0016281">
    <property type="term" value="C:eukaryotic translation initiation factor 4F complex"/>
    <property type="evidence" value="ECO:0007669"/>
    <property type="project" value="TreeGrafter"/>
</dbReference>
<dbReference type="InterPro" id="IPR001040">
    <property type="entry name" value="TIF_eIF_4E"/>
</dbReference>
<sequence>MDNFANTNFLVKTKKGKPPADESSGGVYKSRNLKKHQLQNTWTLWFLEYDASKSWEDLLSEVDSFSTVEDFWRTYYRIKPPSKPKSGCDYMLFKKGIRPMWEDPSNIKGGRWLNVVDNTSKADLDIIWLDVMLCLIGEACDHCDQICGASIRIRRKVKKVSIWTNNGKDEEAILEIGHKLCELVRLGSSYTLQYQGHMEVFMGSELMYKLKVENGVVTTS</sequence>
<dbReference type="CTD" id="43422"/>
<evidence type="ECO:0000256" key="1">
    <source>
        <dbReference type="ARBA" id="ARBA00009860"/>
    </source>
</evidence>
<evidence type="ECO:0000313" key="10">
    <source>
        <dbReference type="RefSeq" id="XP_016987314.1"/>
    </source>
</evidence>
<gene>
    <name evidence="10" type="primary">LOC108050254</name>
    <name evidence="8" type="synonym">108050254</name>
</gene>
<protein>
    <recommendedName>
        <fullName evidence="6">eIF-4F 25 kDa subunit</fullName>
    </recommendedName>
</protein>
<organism evidence="10">
    <name type="scientific">Drosophila rhopaloa</name>
    <name type="common">Fruit fly</name>
    <dbReference type="NCBI Taxonomy" id="1041015"/>
    <lineage>
        <taxon>Eukaryota</taxon>
        <taxon>Metazoa</taxon>
        <taxon>Ecdysozoa</taxon>
        <taxon>Arthropoda</taxon>
        <taxon>Hexapoda</taxon>
        <taxon>Insecta</taxon>
        <taxon>Pterygota</taxon>
        <taxon>Neoptera</taxon>
        <taxon>Endopterygota</taxon>
        <taxon>Diptera</taxon>
        <taxon>Brachycera</taxon>
        <taxon>Muscomorpha</taxon>
        <taxon>Ephydroidea</taxon>
        <taxon>Drosophilidae</taxon>
        <taxon>Drosophila</taxon>
        <taxon>Sophophora</taxon>
    </lineage>
</organism>
<dbReference type="OrthoDB" id="590761at2759"/>
<evidence type="ECO:0000256" key="4">
    <source>
        <dbReference type="ARBA" id="ARBA00022884"/>
    </source>
</evidence>